<dbReference type="InterPro" id="IPR050342">
    <property type="entry name" value="HMGB"/>
</dbReference>
<sequence length="139" mass="15340">MAKVAKAKPSADPKPKATRTKKKTPKSEDSSDEMPKTTKAKTTKTRGDGGTKRAKKDPNAPKRGLSAYMFFANDQRDTVREENPGISFGQVGKVLGDKWKALSEKQRAPYDAKAAADKKRYEEEKAKYNAAEDEEEGSD</sequence>
<proteinExistence type="inferred from homology"/>
<dbReference type="CDD" id="cd01390">
    <property type="entry name" value="HMG-box_NHP6-like"/>
    <property type="match status" value="1"/>
</dbReference>
<dbReference type="PANTHER" id="PTHR48112:SF22">
    <property type="entry name" value="MITOCHONDRIAL TRANSCRIPTION FACTOR A, ISOFORM B"/>
    <property type="match status" value="1"/>
</dbReference>
<evidence type="ECO:0000256" key="2">
    <source>
        <dbReference type="ARBA" id="ARBA00023242"/>
    </source>
</evidence>
<feature type="compositionally biased region" description="Basic and acidic residues" evidence="7">
    <location>
        <begin position="25"/>
        <end position="36"/>
    </location>
</feature>
<reference evidence="9 10" key="1">
    <citation type="submission" date="2022-12" db="EMBL/GenBank/DDBJ databases">
        <title>Genomic features and morphological characterization of a novel Knufia sp. strain isolated from spacecraft assembly facility.</title>
        <authorList>
            <person name="Teixeira M."/>
            <person name="Chander A.M."/>
            <person name="Stajich J.E."/>
            <person name="Venkateswaran K."/>
        </authorList>
    </citation>
    <scope>NUCLEOTIDE SEQUENCE [LARGE SCALE GENOMIC DNA]</scope>
    <source>
        <strain evidence="9 10">FJI-L2-BK-P2</strain>
    </source>
</reference>
<feature type="domain" description="HMG box" evidence="8">
    <location>
        <begin position="61"/>
        <end position="129"/>
    </location>
</feature>
<dbReference type="Proteomes" id="UP001316803">
    <property type="component" value="Unassembled WGS sequence"/>
</dbReference>
<dbReference type="FunFam" id="1.10.30.10:FF:000016">
    <property type="entry name" value="FACT complex subunit SSRP1"/>
    <property type="match status" value="1"/>
</dbReference>
<dbReference type="Gene3D" id="1.10.30.10">
    <property type="entry name" value="High mobility group box domain"/>
    <property type="match status" value="1"/>
</dbReference>
<evidence type="ECO:0000256" key="5">
    <source>
        <dbReference type="ARBA" id="ARBA00067275"/>
    </source>
</evidence>
<feature type="DNA-binding region" description="HMG box" evidence="6">
    <location>
        <begin position="61"/>
        <end position="129"/>
    </location>
</feature>
<dbReference type="PANTHER" id="PTHR48112">
    <property type="entry name" value="HIGH MOBILITY GROUP PROTEIN DSP1"/>
    <property type="match status" value="1"/>
</dbReference>
<gene>
    <name evidence="9" type="primary">NHP6</name>
    <name evidence="9" type="ORF">OHC33_008387</name>
</gene>
<keyword evidence="1 6" id="KW-0238">DNA-binding</keyword>
<organism evidence="9 10">
    <name type="scientific">Knufia fluminis</name>
    <dbReference type="NCBI Taxonomy" id="191047"/>
    <lineage>
        <taxon>Eukaryota</taxon>
        <taxon>Fungi</taxon>
        <taxon>Dikarya</taxon>
        <taxon>Ascomycota</taxon>
        <taxon>Pezizomycotina</taxon>
        <taxon>Eurotiomycetes</taxon>
        <taxon>Chaetothyriomycetidae</taxon>
        <taxon>Chaetothyriales</taxon>
        <taxon>Trichomeriaceae</taxon>
        <taxon>Knufia</taxon>
    </lineage>
</organism>
<accession>A0AAN8EAA3</accession>
<feature type="region of interest" description="Disordered" evidence="7">
    <location>
        <begin position="1"/>
        <end position="67"/>
    </location>
</feature>
<keyword evidence="2 6" id="KW-0539">Nucleus</keyword>
<comment type="similarity">
    <text evidence="3">Belongs to the NHP6 family.</text>
</comment>
<evidence type="ECO:0000313" key="10">
    <source>
        <dbReference type="Proteomes" id="UP001316803"/>
    </source>
</evidence>
<evidence type="ECO:0000259" key="8">
    <source>
        <dbReference type="PROSITE" id="PS50118"/>
    </source>
</evidence>
<dbReference type="EMBL" id="JAKLMC020000026">
    <property type="protein sequence ID" value="KAK5950444.1"/>
    <property type="molecule type" value="Genomic_DNA"/>
</dbReference>
<protein>
    <recommendedName>
        <fullName evidence="5">Non-histone chromosomal protein 6</fullName>
    </recommendedName>
</protein>
<feature type="compositionally biased region" description="Basic and acidic residues" evidence="7">
    <location>
        <begin position="104"/>
        <end position="127"/>
    </location>
</feature>
<dbReference type="SUPFAM" id="SSF47095">
    <property type="entry name" value="HMG-box"/>
    <property type="match status" value="1"/>
</dbReference>
<dbReference type="SMART" id="SM00398">
    <property type="entry name" value="HMG"/>
    <property type="match status" value="1"/>
</dbReference>
<dbReference type="Pfam" id="PF00505">
    <property type="entry name" value="HMG_box"/>
    <property type="match status" value="1"/>
</dbReference>
<feature type="region of interest" description="Disordered" evidence="7">
    <location>
        <begin position="104"/>
        <end position="139"/>
    </location>
</feature>
<evidence type="ECO:0000256" key="7">
    <source>
        <dbReference type="SAM" id="MobiDB-lite"/>
    </source>
</evidence>
<keyword evidence="10" id="KW-1185">Reference proteome</keyword>
<evidence type="ECO:0000256" key="3">
    <source>
        <dbReference type="ARBA" id="ARBA00043963"/>
    </source>
</evidence>
<name>A0AAN8EAA3_9EURO</name>
<evidence type="ECO:0000256" key="1">
    <source>
        <dbReference type="ARBA" id="ARBA00023125"/>
    </source>
</evidence>
<comment type="function">
    <text evidence="4">DNA-binding protein that induces severe bending of DNA. Required for DNA-binding by the FACT complex, a general chromatin factor that acts to reorganize nucleosomes. The FACT complex is involved in multiple processes that require DNA as a template such as mRNA elongation, DNA replication and DNA repair. Also augments the fidelity of transcription by RNA polymerase III independently of any role in the FACT complex.</text>
</comment>
<dbReference type="InterPro" id="IPR009071">
    <property type="entry name" value="HMG_box_dom"/>
</dbReference>
<dbReference type="GO" id="GO:0005634">
    <property type="term" value="C:nucleus"/>
    <property type="evidence" value="ECO:0007669"/>
    <property type="project" value="UniProtKB-UniRule"/>
</dbReference>
<feature type="compositionally biased region" description="Basic and acidic residues" evidence="7">
    <location>
        <begin position="45"/>
        <end position="60"/>
    </location>
</feature>
<evidence type="ECO:0000256" key="6">
    <source>
        <dbReference type="PROSITE-ProRule" id="PRU00267"/>
    </source>
</evidence>
<dbReference type="AlphaFoldDB" id="A0AAN8EAA3"/>
<dbReference type="PROSITE" id="PS50118">
    <property type="entry name" value="HMG_BOX_2"/>
    <property type="match status" value="1"/>
</dbReference>
<comment type="caution">
    <text evidence="9">The sequence shown here is derived from an EMBL/GenBank/DDBJ whole genome shotgun (WGS) entry which is preliminary data.</text>
</comment>
<evidence type="ECO:0000256" key="4">
    <source>
        <dbReference type="ARBA" id="ARBA00057588"/>
    </source>
</evidence>
<evidence type="ECO:0000313" key="9">
    <source>
        <dbReference type="EMBL" id="KAK5950444.1"/>
    </source>
</evidence>
<dbReference type="InterPro" id="IPR036910">
    <property type="entry name" value="HMG_box_dom_sf"/>
</dbReference>
<dbReference type="GO" id="GO:0003677">
    <property type="term" value="F:DNA binding"/>
    <property type="evidence" value="ECO:0007669"/>
    <property type="project" value="UniProtKB-UniRule"/>
</dbReference>